<dbReference type="EMBL" id="FMWB01000009">
    <property type="protein sequence ID" value="SCZ45007.1"/>
    <property type="molecule type" value="Genomic_DNA"/>
</dbReference>
<dbReference type="OrthoDB" id="6703393at2"/>
<dbReference type="PANTHER" id="PTHR43877:SF2">
    <property type="entry name" value="AMINOALKYLPHOSPHONATE N-ACETYLTRANSFERASE-RELATED"/>
    <property type="match status" value="1"/>
</dbReference>
<keyword evidence="2" id="KW-0012">Acyltransferase</keyword>
<dbReference type="SUPFAM" id="SSF55729">
    <property type="entry name" value="Acyl-CoA N-acyltransferases (Nat)"/>
    <property type="match status" value="1"/>
</dbReference>
<reference evidence="4 7" key="3">
    <citation type="submission" date="2017-01" db="EMBL/GenBank/DDBJ databases">
        <title>Pseudomonas psychrotolerans genome sequencing and assembly.</title>
        <authorList>
            <person name="Vyas B."/>
            <person name="Mayilraj S."/>
        </authorList>
    </citation>
    <scope>NUCLEOTIDE SEQUENCE [LARGE SCALE GENOMIC DNA]</scope>
    <source>
        <strain evidence="4 7">SDS18</strain>
    </source>
</reference>
<dbReference type="EMBL" id="MTLN01000005">
    <property type="protein sequence ID" value="ONN71643.1"/>
    <property type="molecule type" value="Genomic_DNA"/>
</dbReference>
<dbReference type="InterPro" id="IPR016181">
    <property type="entry name" value="Acyl_CoA_acyltransferase"/>
</dbReference>
<dbReference type="RefSeq" id="WP_074584480.1">
    <property type="nucleotide sequence ID" value="NZ_FMWB01000009.1"/>
</dbReference>
<evidence type="ECO:0000259" key="3">
    <source>
        <dbReference type="PROSITE" id="PS51186"/>
    </source>
</evidence>
<evidence type="ECO:0000256" key="2">
    <source>
        <dbReference type="ARBA" id="ARBA00023315"/>
    </source>
</evidence>
<evidence type="ECO:0000313" key="4">
    <source>
        <dbReference type="EMBL" id="ONN71643.1"/>
    </source>
</evidence>
<dbReference type="CDD" id="cd04301">
    <property type="entry name" value="NAT_SF"/>
    <property type="match status" value="1"/>
</dbReference>
<dbReference type="InterPro" id="IPR050832">
    <property type="entry name" value="Bact_Acetyltransf"/>
</dbReference>
<dbReference type="PROSITE" id="PS51186">
    <property type="entry name" value="GNAT"/>
    <property type="match status" value="1"/>
</dbReference>
<dbReference type="Proteomes" id="UP000183046">
    <property type="component" value="Unassembled WGS sequence"/>
</dbReference>
<dbReference type="Proteomes" id="UP000189310">
    <property type="component" value="Unassembled WGS sequence"/>
</dbReference>
<dbReference type="Pfam" id="PF00583">
    <property type="entry name" value="Acetyltransf_1"/>
    <property type="match status" value="1"/>
</dbReference>
<protein>
    <submittedName>
        <fullName evidence="5">Acetyltransferase (GNAT) family protein</fullName>
    </submittedName>
    <submittedName>
        <fullName evidence="4">GNAT family N-acetyltransferase</fullName>
    </submittedName>
</protein>
<keyword evidence="7" id="KW-1185">Reference proteome</keyword>
<dbReference type="eggNOG" id="COG0456">
    <property type="taxonomic scope" value="Bacteria"/>
</dbReference>
<reference evidence="6" key="1">
    <citation type="submission" date="2016-10" db="EMBL/GenBank/DDBJ databases">
        <authorList>
            <person name="de Groot N.N."/>
        </authorList>
    </citation>
    <scope>NUCLEOTIDE SEQUENCE [LARGE SCALE GENOMIC DNA]</scope>
    <source>
        <strain evidence="6">DSM 15758</strain>
    </source>
</reference>
<evidence type="ECO:0000313" key="7">
    <source>
        <dbReference type="Proteomes" id="UP000189310"/>
    </source>
</evidence>
<comment type="caution">
    <text evidence="5">The sequence shown here is derived from an EMBL/GenBank/DDBJ whole genome shotgun (WGS) entry which is preliminary data.</text>
</comment>
<dbReference type="PANTHER" id="PTHR43877">
    <property type="entry name" value="AMINOALKYLPHOSPHONATE N-ACETYLTRANSFERASE-RELATED-RELATED"/>
    <property type="match status" value="1"/>
</dbReference>
<feature type="domain" description="N-acetyltransferase" evidence="3">
    <location>
        <begin position="7"/>
        <end position="169"/>
    </location>
</feature>
<gene>
    <name evidence="4" type="ORF">BVL52_10830</name>
    <name evidence="5" type="ORF">SAMN05216279_109247</name>
</gene>
<dbReference type="GO" id="GO:0016747">
    <property type="term" value="F:acyltransferase activity, transferring groups other than amino-acyl groups"/>
    <property type="evidence" value="ECO:0007669"/>
    <property type="project" value="InterPro"/>
</dbReference>
<dbReference type="InterPro" id="IPR000182">
    <property type="entry name" value="GNAT_dom"/>
</dbReference>
<accession>A0A1G5P636</accession>
<dbReference type="Gene3D" id="3.40.630.30">
    <property type="match status" value="1"/>
</dbReference>
<keyword evidence="1" id="KW-0808">Transferase</keyword>
<organism evidence="5 6">
    <name type="scientific">Pseudomonas oryzihabitans</name>
    <dbReference type="NCBI Taxonomy" id="47885"/>
    <lineage>
        <taxon>Bacteria</taxon>
        <taxon>Pseudomonadati</taxon>
        <taxon>Pseudomonadota</taxon>
        <taxon>Gammaproteobacteria</taxon>
        <taxon>Pseudomonadales</taxon>
        <taxon>Pseudomonadaceae</taxon>
        <taxon>Pseudomonas</taxon>
    </lineage>
</organism>
<proteinExistence type="predicted"/>
<dbReference type="AlphaFoldDB" id="A0A1G5P636"/>
<name>A0A1G5P636_9PSED</name>
<evidence type="ECO:0000313" key="6">
    <source>
        <dbReference type="Proteomes" id="UP000183046"/>
    </source>
</evidence>
<sequence>MSEAPPITLERLTVADDETLGFLLASYRELFGSRVEANAVPQDLQRFADHYGADRGCLLLARDAAGEPIGSIAYRPYDRRFLQLAYPGERVVEVVRLFVVPRQRRQGLARRLFGALLAQARRDAVERLYLHTHPFLPGAEAFWLDQGFQVVARETALPWQTLHLDRRLDNSQASAGPRQSR</sequence>
<evidence type="ECO:0000256" key="1">
    <source>
        <dbReference type="ARBA" id="ARBA00022679"/>
    </source>
</evidence>
<reference evidence="5" key="2">
    <citation type="submission" date="2016-10" db="EMBL/GenBank/DDBJ databases">
        <authorList>
            <person name="Varghese N."/>
            <person name="Submissions S."/>
        </authorList>
    </citation>
    <scope>NUCLEOTIDE SEQUENCE</scope>
    <source>
        <strain evidence="5">DSM 15758</strain>
    </source>
</reference>
<evidence type="ECO:0000313" key="5">
    <source>
        <dbReference type="EMBL" id="SCZ45007.1"/>
    </source>
</evidence>